<feature type="transmembrane region" description="Helical" evidence="8">
    <location>
        <begin position="152"/>
        <end position="170"/>
    </location>
</feature>
<keyword evidence="10" id="KW-1185">Reference proteome</keyword>
<dbReference type="RefSeq" id="WP_115567004.1">
    <property type="nucleotide sequence ID" value="NZ_QRGR01000021.1"/>
</dbReference>
<gene>
    <name evidence="9" type="ORF">DXT99_18165</name>
</gene>
<comment type="subcellular location">
    <subcellularLocation>
        <location evidence="1">Cell membrane</location>
        <topology evidence="1">Multi-pass membrane protein</topology>
    </subcellularLocation>
</comment>
<dbReference type="PIRSF" id="PIRSF500217">
    <property type="entry name" value="AlgI"/>
    <property type="match status" value="1"/>
</dbReference>
<dbReference type="GO" id="GO:0005886">
    <property type="term" value="C:plasma membrane"/>
    <property type="evidence" value="ECO:0007669"/>
    <property type="project" value="UniProtKB-SubCell"/>
</dbReference>
<protein>
    <submittedName>
        <fullName evidence="9">MBOAT family protein</fullName>
    </submittedName>
</protein>
<feature type="transmembrane region" description="Helical" evidence="8">
    <location>
        <begin position="45"/>
        <end position="65"/>
    </location>
</feature>
<accession>A0A3D8L8G6</accession>
<feature type="transmembrane region" description="Helical" evidence="8">
    <location>
        <begin position="6"/>
        <end position="24"/>
    </location>
</feature>
<dbReference type="Pfam" id="PF03062">
    <property type="entry name" value="MBOAT"/>
    <property type="match status" value="1"/>
</dbReference>
<feature type="transmembrane region" description="Helical" evidence="8">
    <location>
        <begin position="77"/>
        <end position="96"/>
    </location>
</feature>
<keyword evidence="5 8" id="KW-1133">Transmembrane helix</keyword>
<feature type="transmembrane region" description="Helical" evidence="8">
    <location>
        <begin position="367"/>
        <end position="387"/>
    </location>
</feature>
<feature type="transmembrane region" description="Helical" evidence="8">
    <location>
        <begin position="467"/>
        <end position="489"/>
    </location>
</feature>
<evidence type="ECO:0000256" key="3">
    <source>
        <dbReference type="ARBA" id="ARBA00022475"/>
    </source>
</evidence>
<dbReference type="GO" id="GO:0042121">
    <property type="term" value="P:alginic acid biosynthetic process"/>
    <property type="evidence" value="ECO:0007669"/>
    <property type="project" value="InterPro"/>
</dbReference>
<name>A0A3D8L8G6_9BACT</name>
<evidence type="ECO:0000256" key="4">
    <source>
        <dbReference type="ARBA" id="ARBA00022692"/>
    </source>
</evidence>
<keyword evidence="4 8" id="KW-0812">Transmembrane</keyword>
<dbReference type="OrthoDB" id="9805788at2"/>
<proteinExistence type="inferred from homology"/>
<feature type="transmembrane region" description="Helical" evidence="8">
    <location>
        <begin position="427"/>
        <end position="446"/>
    </location>
</feature>
<dbReference type="GO" id="GO:0016746">
    <property type="term" value="F:acyltransferase activity"/>
    <property type="evidence" value="ECO:0007669"/>
    <property type="project" value="UniProtKB-KW"/>
</dbReference>
<dbReference type="InterPro" id="IPR004299">
    <property type="entry name" value="MBOAT_fam"/>
</dbReference>
<evidence type="ECO:0000256" key="5">
    <source>
        <dbReference type="ARBA" id="ARBA00022989"/>
    </source>
</evidence>
<evidence type="ECO:0000313" key="10">
    <source>
        <dbReference type="Proteomes" id="UP000256708"/>
    </source>
</evidence>
<dbReference type="InterPro" id="IPR051085">
    <property type="entry name" value="MB_O-acyltransferase"/>
</dbReference>
<reference evidence="10" key="1">
    <citation type="submission" date="2018-08" db="EMBL/GenBank/DDBJ databases">
        <authorList>
            <person name="Liu Z.-W."/>
            <person name="Du Z.-J."/>
        </authorList>
    </citation>
    <scope>NUCLEOTIDE SEQUENCE [LARGE SCALE GENOMIC DNA]</scope>
    <source>
        <strain evidence="10">H4X</strain>
    </source>
</reference>
<dbReference type="PANTHER" id="PTHR13285:SF18">
    <property type="entry name" value="PROTEIN-CYSTEINE N-PALMITOYLTRANSFERASE RASP"/>
    <property type="match status" value="1"/>
</dbReference>
<feature type="transmembrane region" description="Helical" evidence="8">
    <location>
        <begin position="310"/>
        <end position="325"/>
    </location>
</feature>
<dbReference type="Proteomes" id="UP000256708">
    <property type="component" value="Unassembled WGS sequence"/>
</dbReference>
<comment type="similarity">
    <text evidence="2 7">Belongs to the membrane-bound acyltransferase family.</text>
</comment>
<keyword evidence="7" id="KW-0012">Acyltransferase</keyword>
<keyword evidence="6 7" id="KW-0472">Membrane</keyword>
<evidence type="ECO:0000256" key="1">
    <source>
        <dbReference type="ARBA" id="ARBA00004651"/>
    </source>
</evidence>
<dbReference type="PANTHER" id="PTHR13285">
    <property type="entry name" value="ACYLTRANSFERASE"/>
    <property type="match status" value="1"/>
</dbReference>
<feature type="transmembrane region" description="Helical" evidence="8">
    <location>
        <begin position="108"/>
        <end position="132"/>
    </location>
</feature>
<evidence type="ECO:0000256" key="8">
    <source>
        <dbReference type="SAM" id="Phobius"/>
    </source>
</evidence>
<sequence>MLFNSTEFFIFFPVVVTLYFLMPFNRRWIVLLLASYYFYMSWKPAYALILVASTLIDYTCGLMMGRYADEEKDKRRPWLYLSLLANLGTLLLFKYYNFFNESARDIALTLNVPYAMPAFELLLPMGISFYTFQTMSYSIDVYNGRVKPEKHLGIFALFVSFFPQLVAGPIERAGNLLGQLHVRHEFKYERVVAGLRRMAWGFFKKLVIADNLALMVNAVYNNPADYDGISHIIATIFFAFQIYCDFSGYSDIAIGAAQVMGFYLMENFRSPYFAKTIPEFWGRWHISLSTWFRDYLYIPLGGNRVVKWRWYYNLFIVFLVSGLWHGASWTFVIWGALHGIYQIFGMATRPQRNALAQKAGLTQHPQLYKWVQVFTVFALVCFSWIFFRANSISDAFYVVGQCFSVLTNPGQVFALNWSHDVFMEQGVKIFLTSVIAIAIMETVHLIQRNGSVSQLIMRRPAFVRWGVYYLAIIAVLLFGQFGNQEFIYFQF</sequence>
<keyword evidence="3 7" id="KW-1003">Cell membrane</keyword>
<comment type="caution">
    <text evidence="9">The sequence shown here is derived from an EMBL/GenBank/DDBJ whole genome shotgun (WGS) entry which is preliminary data.</text>
</comment>
<dbReference type="InterPro" id="IPR024194">
    <property type="entry name" value="Ac/AlaTfrase_AlgI/DltB"/>
</dbReference>
<organism evidence="9 10">
    <name type="scientific">Pontibacter diazotrophicus</name>
    <dbReference type="NCBI Taxonomy" id="1400979"/>
    <lineage>
        <taxon>Bacteria</taxon>
        <taxon>Pseudomonadati</taxon>
        <taxon>Bacteroidota</taxon>
        <taxon>Cytophagia</taxon>
        <taxon>Cytophagales</taxon>
        <taxon>Hymenobacteraceae</taxon>
        <taxon>Pontibacter</taxon>
    </lineage>
</organism>
<evidence type="ECO:0000256" key="7">
    <source>
        <dbReference type="PIRNR" id="PIRNR016636"/>
    </source>
</evidence>
<dbReference type="PIRSF" id="PIRSF016636">
    <property type="entry name" value="AlgI_DltB"/>
    <property type="match status" value="1"/>
</dbReference>
<dbReference type="AlphaFoldDB" id="A0A3D8L8G6"/>
<evidence type="ECO:0000256" key="6">
    <source>
        <dbReference type="ARBA" id="ARBA00023136"/>
    </source>
</evidence>
<keyword evidence="7" id="KW-0808">Transferase</keyword>
<evidence type="ECO:0000313" key="9">
    <source>
        <dbReference type="EMBL" id="RDV13695.1"/>
    </source>
</evidence>
<dbReference type="EMBL" id="QRGR01000021">
    <property type="protein sequence ID" value="RDV13695.1"/>
    <property type="molecule type" value="Genomic_DNA"/>
</dbReference>
<dbReference type="InterPro" id="IPR028362">
    <property type="entry name" value="AlgI"/>
</dbReference>
<evidence type="ECO:0000256" key="2">
    <source>
        <dbReference type="ARBA" id="ARBA00010323"/>
    </source>
</evidence>